<dbReference type="InterPro" id="IPR008490">
    <property type="entry name" value="Transposase_InsH_N"/>
</dbReference>
<dbReference type="PANTHER" id="PTHR33408:SF2">
    <property type="entry name" value="TRANSPOSASE DDE DOMAIN-CONTAINING PROTEIN"/>
    <property type="match status" value="1"/>
</dbReference>
<organism evidence="4 5">
    <name type="scientific">Liquorilactobacillus hordei</name>
    <dbReference type="NCBI Taxonomy" id="468911"/>
    <lineage>
        <taxon>Bacteria</taxon>
        <taxon>Bacillati</taxon>
        <taxon>Bacillota</taxon>
        <taxon>Bacilli</taxon>
        <taxon>Lactobacillales</taxon>
        <taxon>Lactobacillaceae</taxon>
        <taxon>Liquorilactobacillus</taxon>
    </lineage>
</organism>
<feature type="domain" description="Transposase IS4-like" evidence="2">
    <location>
        <begin position="255"/>
        <end position="507"/>
    </location>
</feature>
<dbReference type="Pfam" id="PF01609">
    <property type="entry name" value="DDE_Tnp_1"/>
    <property type="match status" value="1"/>
</dbReference>
<evidence type="ECO:0000256" key="1">
    <source>
        <dbReference type="SAM" id="MobiDB-lite"/>
    </source>
</evidence>
<dbReference type="InterPro" id="IPR002559">
    <property type="entry name" value="Transposase_11"/>
</dbReference>
<evidence type="ECO:0000259" key="3">
    <source>
        <dbReference type="Pfam" id="PF05598"/>
    </source>
</evidence>
<dbReference type="Proteomes" id="UP000314960">
    <property type="component" value="Plasmid pL11822-1"/>
</dbReference>
<evidence type="ECO:0000313" key="5">
    <source>
        <dbReference type="Proteomes" id="UP000314960"/>
    </source>
</evidence>
<dbReference type="PANTHER" id="PTHR33408">
    <property type="entry name" value="TRANSPOSASE"/>
    <property type="match status" value="1"/>
</dbReference>
<gene>
    <name evidence="4" type="ORF">BSQ49_12105</name>
</gene>
<evidence type="ECO:0000313" key="4">
    <source>
        <dbReference type="EMBL" id="AUJ30986.1"/>
    </source>
</evidence>
<dbReference type="KEGG" id="lhw:BSQ49_12105"/>
<feature type="region of interest" description="Disordered" evidence="1">
    <location>
        <begin position="208"/>
        <end position="228"/>
    </location>
</feature>
<sequence length="548" mass="64652">MYNNYNINQTVLSIKTDWEPKENHPARMINQIVEDLKIKDPYIFGRPRKYDLRVLLKLILFAYTKGIFSSRRINTLAEENLAARWLTQEQVPAYRTICRFRISDEVENLINQCIQKLTKYLKQNNFIDEVTFIDGTKILADANKYSFVWRKNTIRFDKLNRSAIISLLEELNEAKFKCQLPAETDLTLEMLDEIILRLENNLKDLNKKIEKEHNSPNPDKSRRRKLKSLKRKLKLRQTKLLEYKIQTGIYGKRNSYSKTDHDATFMRVKEDSMLNGQLKPAYNLQIATSKQFVTAFGIFQNPGDTKTLIPFLQQQKAAETLGKYIVADAGYGSESNYRYFEDELPEHTALIPYGTMLKENSRKWQSDDRKVMNWTYHPKDDYFIDPQGVRFSFYAYRKRKDKYGFVREFKEYKANKYDNDFQVDHRAFTKNGNPRKISINDAWEYFKAKERKLLSNYQTGSIYGRRKIDVESVFGGLKACLGFKRFSVRGLEKVKKEAGIALMAMNIRKLVARVTNYNCFINKKKRLVKIKEQFSLISSFLKDLWHSP</sequence>
<name>A0A3S6QS95_9LACO</name>
<geneLocation type="plasmid" evidence="5">
    <name>pl11822-1</name>
</geneLocation>
<reference evidence="4 5" key="1">
    <citation type="submission" date="2016-11" db="EMBL/GenBank/DDBJ databases">
        <title>Interaction between Lactobacillus species and yeast in water kefir.</title>
        <authorList>
            <person name="Behr J."/>
            <person name="Xu D."/>
            <person name="Vogel R.F."/>
        </authorList>
    </citation>
    <scope>NUCLEOTIDE SEQUENCE [LARGE SCALE GENOMIC DNA]</scope>
    <source>
        <strain evidence="4 5">TMW 1.1822</strain>
        <plasmid evidence="5">pl11822-1</plasmid>
    </source>
</reference>
<dbReference type="InterPro" id="IPR047629">
    <property type="entry name" value="IS1182_transpos"/>
</dbReference>
<dbReference type="EMBL" id="CP018177">
    <property type="protein sequence ID" value="AUJ30986.1"/>
    <property type="molecule type" value="Genomic_DNA"/>
</dbReference>
<dbReference type="GO" id="GO:0006313">
    <property type="term" value="P:DNA transposition"/>
    <property type="evidence" value="ECO:0007669"/>
    <property type="project" value="InterPro"/>
</dbReference>
<dbReference type="GO" id="GO:0003677">
    <property type="term" value="F:DNA binding"/>
    <property type="evidence" value="ECO:0007669"/>
    <property type="project" value="InterPro"/>
</dbReference>
<keyword evidence="4" id="KW-0614">Plasmid</keyword>
<dbReference type="GO" id="GO:0004803">
    <property type="term" value="F:transposase activity"/>
    <property type="evidence" value="ECO:0007669"/>
    <property type="project" value="InterPro"/>
</dbReference>
<feature type="domain" description="Transposase InsH N-terminal" evidence="3">
    <location>
        <begin position="18"/>
        <end position="101"/>
    </location>
</feature>
<evidence type="ECO:0000259" key="2">
    <source>
        <dbReference type="Pfam" id="PF01609"/>
    </source>
</evidence>
<dbReference type="NCBIfam" id="NF033551">
    <property type="entry name" value="transpos_IS1182"/>
    <property type="match status" value="1"/>
</dbReference>
<dbReference type="AlphaFoldDB" id="A0A3S6QS95"/>
<protein>
    <submittedName>
        <fullName evidence="4">DDE transposase</fullName>
    </submittedName>
</protein>
<proteinExistence type="predicted"/>
<accession>A0A3S6QS95</accession>
<dbReference type="Pfam" id="PF05598">
    <property type="entry name" value="DUF772"/>
    <property type="match status" value="1"/>
</dbReference>